<organism evidence="2 3">
    <name type="scientific">Linum tenue</name>
    <dbReference type="NCBI Taxonomy" id="586396"/>
    <lineage>
        <taxon>Eukaryota</taxon>
        <taxon>Viridiplantae</taxon>
        <taxon>Streptophyta</taxon>
        <taxon>Embryophyta</taxon>
        <taxon>Tracheophyta</taxon>
        <taxon>Spermatophyta</taxon>
        <taxon>Magnoliopsida</taxon>
        <taxon>eudicotyledons</taxon>
        <taxon>Gunneridae</taxon>
        <taxon>Pentapetalae</taxon>
        <taxon>rosids</taxon>
        <taxon>fabids</taxon>
        <taxon>Malpighiales</taxon>
        <taxon>Linaceae</taxon>
        <taxon>Linum</taxon>
    </lineage>
</organism>
<reference evidence="2" key="1">
    <citation type="submission" date="2022-08" db="EMBL/GenBank/DDBJ databases">
        <authorList>
            <person name="Gutierrez-Valencia J."/>
        </authorList>
    </citation>
    <scope>NUCLEOTIDE SEQUENCE</scope>
</reference>
<dbReference type="AlphaFoldDB" id="A0AAV0HF84"/>
<gene>
    <name evidence="2" type="ORF">LITE_LOCUS4197</name>
</gene>
<dbReference type="PANTHER" id="PTHR33912">
    <property type="entry name" value="OS01G0939400 PROTEIN"/>
    <property type="match status" value="1"/>
</dbReference>
<dbReference type="EMBL" id="CAMGYJ010000002">
    <property type="protein sequence ID" value="CAI0383909.1"/>
    <property type="molecule type" value="Genomic_DNA"/>
</dbReference>
<dbReference type="Proteomes" id="UP001154282">
    <property type="component" value="Unassembled WGS sequence"/>
</dbReference>
<evidence type="ECO:0000256" key="1">
    <source>
        <dbReference type="SAM" id="MobiDB-lite"/>
    </source>
</evidence>
<dbReference type="GO" id="GO:0005737">
    <property type="term" value="C:cytoplasm"/>
    <property type="evidence" value="ECO:0007669"/>
    <property type="project" value="TreeGrafter"/>
</dbReference>
<dbReference type="InterPro" id="IPR040381">
    <property type="entry name" value="At4g14450-like"/>
</dbReference>
<comment type="caution">
    <text evidence="2">The sequence shown here is derived from an EMBL/GenBank/DDBJ whole genome shotgun (WGS) entry which is preliminary data.</text>
</comment>
<dbReference type="PANTHER" id="PTHR33912:SF2">
    <property type="entry name" value="PUTATIVE-RELATED"/>
    <property type="match status" value="1"/>
</dbReference>
<feature type="region of interest" description="Disordered" evidence="1">
    <location>
        <begin position="60"/>
        <end position="90"/>
    </location>
</feature>
<feature type="region of interest" description="Disordered" evidence="1">
    <location>
        <begin position="1"/>
        <end position="35"/>
    </location>
</feature>
<protein>
    <submittedName>
        <fullName evidence="2">Uncharacterized protein</fullName>
    </submittedName>
</protein>
<evidence type="ECO:0000313" key="3">
    <source>
        <dbReference type="Proteomes" id="UP001154282"/>
    </source>
</evidence>
<feature type="compositionally biased region" description="Low complexity" evidence="1">
    <location>
        <begin position="9"/>
        <end position="19"/>
    </location>
</feature>
<sequence>MADRQRNGSSKISSSSSSSGTGQPSRLQRRRPASLQISPASSSFWSAAIPLLSPLDTSPTAVDRKFEMSANQQQSQIQNQQRGGGGEAEKAAVFKKWQHPAAPFCYEAAKLKPSFFVPV</sequence>
<keyword evidence="3" id="KW-1185">Reference proteome</keyword>
<proteinExistence type="predicted"/>
<dbReference type="GO" id="GO:0005634">
    <property type="term" value="C:nucleus"/>
    <property type="evidence" value="ECO:0007669"/>
    <property type="project" value="TreeGrafter"/>
</dbReference>
<name>A0AAV0HF84_9ROSI</name>
<feature type="compositionally biased region" description="Low complexity" evidence="1">
    <location>
        <begin position="72"/>
        <end position="81"/>
    </location>
</feature>
<accession>A0AAV0HF84</accession>
<evidence type="ECO:0000313" key="2">
    <source>
        <dbReference type="EMBL" id="CAI0383909.1"/>
    </source>
</evidence>